<dbReference type="OrthoDB" id="9782926at2"/>
<dbReference type="Pfam" id="PF12464">
    <property type="entry name" value="Mac"/>
    <property type="match status" value="1"/>
</dbReference>
<protein>
    <recommendedName>
        <fullName evidence="6">Acetyltransferase</fullName>
        <ecNumber evidence="6">2.3.1.-</ecNumber>
    </recommendedName>
</protein>
<dbReference type="Pfam" id="PF00132">
    <property type="entry name" value="Hexapep"/>
    <property type="match status" value="1"/>
</dbReference>
<dbReference type="InterPro" id="IPR039369">
    <property type="entry name" value="LacA-like"/>
</dbReference>
<dbReference type="PANTHER" id="PTHR43017:SF1">
    <property type="entry name" value="ACETYLTRANSFERASE YJL218W-RELATED"/>
    <property type="match status" value="1"/>
</dbReference>
<proteinExistence type="inferred from homology"/>
<evidence type="ECO:0000256" key="6">
    <source>
        <dbReference type="RuleBase" id="RU367021"/>
    </source>
</evidence>
<evidence type="ECO:0000256" key="2">
    <source>
        <dbReference type="ARBA" id="ARBA00022679"/>
    </source>
</evidence>
<dbReference type="InterPro" id="IPR011004">
    <property type="entry name" value="Trimer_LpxA-like_sf"/>
</dbReference>
<evidence type="ECO:0000259" key="7">
    <source>
        <dbReference type="Pfam" id="PF12464"/>
    </source>
</evidence>
<keyword evidence="3" id="KW-0677">Repeat</keyword>
<comment type="function">
    <text evidence="5">Acetyltransferase implicated in the O-acetylation of Nod factors.</text>
</comment>
<dbReference type="InterPro" id="IPR024688">
    <property type="entry name" value="Mac_dom"/>
</dbReference>
<name>A0A1T4JMX1_TREPO</name>
<dbReference type="STRING" id="261392.SAMN02745149_00607"/>
<evidence type="ECO:0000313" key="8">
    <source>
        <dbReference type="EMBL" id="SJZ31552.1"/>
    </source>
</evidence>
<dbReference type="AlphaFoldDB" id="A0A1T4JMX1"/>
<accession>A0A1T4JMX1</accession>
<dbReference type="EC" id="2.3.1.-" evidence="6"/>
<keyword evidence="2 6" id="KW-0808">Transferase</keyword>
<keyword evidence="9" id="KW-1185">Reference proteome</keyword>
<dbReference type="FunFam" id="2.160.10.10:FF:000025">
    <property type="entry name" value="Hexapeptide-repeat containing-acetyltransferase"/>
    <property type="match status" value="1"/>
</dbReference>
<dbReference type="SUPFAM" id="SSF51161">
    <property type="entry name" value="Trimeric LpxA-like enzymes"/>
    <property type="match status" value="1"/>
</dbReference>
<dbReference type="CDD" id="cd03357">
    <property type="entry name" value="LbH_MAT_GAT"/>
    <property type="match status" value="1"/>
</dbReference>
<organism evidence="8 9">
    <name type="scientific">Treponema porcinum</name>
    <dbReference type="NCBI Taxonomy" id="261392"/>
    <lineage>
        <taxon>Bacteria</taxon>
        <taxon>Pseudomonadati</taxon>
        <taxon>Spirochaetota</taxon>
        <taxon>Spirochaetia</taxon>
        <taxon>Spirochaetales</taxon>
        <taxon>Treponemataceae</taxon>
        <taxon>Treponema</taxon>
    </lineage>
</organism>
<evidence type="ECO:0000256" key="4">
    <source>
        <dbReference type="ARBA" id="ARBA00023315"/>
    </source>
</evidence>
<keyword evidence="4 6" id="KW-0012">Acyltransferase</keyword>
<dbReference type="InterPro" id="IPR001451">
    <property type="entry name" value="Hexapep"/>
</dbReference>
<comment type="similarity">
    <text evidence="1 6">Belongs to the transferase hexapeptide repeat family.</text>
</comment>
<evidence type="ECO:0000256" key="3">
    <source>
        <dbReference type="ARBA" id="ARBA00022737"/>
    </source>
</evidence>
<dbReference type="PANTHER" id="PTHR43017">
    <property type="entry name" value="GALACTOSIDE O-ACETYLTRANSFERASE"/>
    <property type="match status" value="1"/>
</dbReference>
<feature type="domain" description="Maltose/galactoside acetyltransferase" evidence="7">
    <location>
        <begin position="34"/>
        <end position="57"/>
    </location>
</feature>
<evidence type="ECO:0000256" key="5">
    <source>
        <dbReference type="ARBA" id="ARBA00055587"/>
    </source>
</evidence>
<reference evidence="8 9" key="1">
    <citation type="submission" date="2017-02" db="EMBL/GenBank/DDBJ databases">
        <authorList>
            <person name="Peterson S.W."/>
        </authorList>
    </citation>
    <scope>NUCLEOTIDE SEQUENCE [LARGE SCALE GENOMIC DNA]</scope>
    <source>
        <strain evidence="8 9">ATCC BAA-908</strain>
    </source>
</reference>
<sequence length="199" mass="22759">MTKDEFLRIMQEDRGYIVRFEEFTRDMQKETEWLLYDFNQSSPEDGERRTQILKKLFRDDNLTAIIKPPFHCDYGFNIHFDGFSFVNYNCSILDTSPVYLGENVFIAPNVCIACAGHTIHPDDRCVYNTSKPIRIEKNVWIGANVVILPGVTIGEGCVIGAGSVVTKEIPPFSVAVGNPCRILRKITDDDRVRKEYVLD</sequence>
<dbReference type="GeneID" id="78317597"/>
<dbReference type="GO" id="GO:0008870">
    <property type="term" value="F:galactoside O-acetyltransferase activity"/>
    <property type="evidence" value="ECO:0007669"/>
    <property type="project" value="TreeGrafter"/>
</dbReference>
<dbReference type="Proteomes" id="UP000190423">
    <property type="component" value="Unassembled WGS sequence"/>
</dbReference>
<evidence type="ECO:0000256" key="1">
    <source>
        <dbReference type="ARBA" id="ARBA00007274"/>
    </source>
</evidence>
<gene>
    <name evidence="8" type="ORF">SAMN02745149_00607</name>
</gene>
<dbReference type="RefSeq" id="WP_078932528.1">
    <property type="nucleotide sequence ID" value="NZ_FUWG01000004.1"/>
</dbReference>
<dbReference type="Gene3D" id="2.160.10.10">
    <property type="entry name" value="Hexapeptide repeat proteins"/>
    <property type="match status" value="1"/>
</dbReference>
<dbReference type="EMBL" id="FUWG01000004">
    <property type="protein sequence ID" value="SJZ31552.1"/>
    <property type="molecule type" value="Genomic_DNA"/>
</dbReference>
<evidence type="ECO:0000313" key="9">
    <source>
        <dbReference type="Proteomes" id="UP000190423"/>
    </source>
</evidence>